<dbReference type="EMBL" id="WMEQ01000005">
    <property type="protein sequence ID" value="MYL33789.1"/>
    <property type="molecule type" value="Genomic_DNA"/>
</dbReference>
<evidence type="ECO:0008006" key="5">
    <source>
        <dbReference type="Google" id="ProtNLM"/>
    </source>
</evidence>
<evidence type="ECO:0000313" key="3">
    <source>
        <dbReference type="EMBL" id="MYL33789.1"/>
    </source>
</evidence>
<sequence>MLTNEQIQDLKNRLYNMKQEAEKELDNHKGYESSEGGPESSVGELSEVDNHPGDVGTENFEQSKDYTLNIHAREQLEEINAAIERIENGKYGYSEKSGKPIPFERLQAMPTARYLVEEEENA</sequence>
<dbReference type="Gene3D" id="1.20.120.910">
    <property type="entry name" value="DksA, coiled-coil domain"/>
    <property type="match status" value="1"/>
</dbReference>
<dbReference type="PROSITE" id="PS51128">
    <property type="entry name" value="ZF_DKSA_2"/>
    <property type="match status" value="1"/>
</dbReference>
<dbReference type="SUPFAM" id="SSF109635">
    <property type="entry name" value="DnaK suppressor protein DksA, alpha-hairpin domain"/>
    <property type="match status" value="1"/>
</dbReference>
<feature type="zinc finger region" description="dksA C4-type" evidence="1">
    <location>
        <begin position="94"/>
        <end position="118"/>
    </location>
</feature>
<dbReference type="Proteomes" id="UP000468638">
    <property type="component" value="Unassembled WGS sequence"/>
</dbReference>
<dbReference type="PANTHER" id="PTHR33823">
    <property type="entry name" value="RNA POLYMERASE-BINDING TRANSCRIPTION FACTOR DKSA-RELATED"/>
    <property type="match status" value="1"/>
</dbReference>
<feature type="region of interest" description="Disordered" evidence="2">
    <location>
        <begin position="18"/>
        <end position="63"/>
    </location>
</feature>
<name>A0A6I5A3R2_9BACI</name>
<dbReference type="AlphaFoldDB" id="A0A6I5A3R2"/>
<protein>
    <recommendedName>
        <fullName evidence="5">DksA C4-type domain-containing protein</fullName>
    </recommendedName>
</protein>
<proteinExistence type="predicted"/>
<evidence type="ECO:0000256" key="1">
    <source>
        <dbReference type="PROSITE-ProRule" id="PRU00510"/>
    </source>
</evidence>
<reference evidence="3 4" key="1">
    <citation type="submission" date="2019-11" db="EMBL/GenBank/DDBJ databases">
        <title>Genome sequences of 17 halophilic strains isolated from different environments.</title>
        <authorList>
            <person name="Furrow R.E."/>
        </authorList>
    </citation>
    <scope>NUCLEOTIDE SEQUENCE [LARGE SCALE GENOMIC DNA]</scope>
    <source>
        <strain evidence="3 4">22514_16_FS</strain>
    </source>
</reference>
<dbReference type="OrthoDB" id="9811543at2"/>
<feature type="compositionally biased region" description="Basic and acidic residues" evidence="2">
    <location>
        <begin position="19"/>
        <end position="32"/>
    </location>
</feature>
<evidence type="ECO:0000313" key="4">
    <source>
        <dbReference type="Proteomes" id="UP000468638"/>
    </source>
</evidence>
<organism evidence="3 4">
    <name type="scientific">Pontibacillus yanchengensis</name>
    <dbReference type="NCBI Taxonomy" id="462910"/>
    <lineage>
        <taxon>Bacteria</taxon>
        <taxon>Bacillati</taxon>
        <taxon>Bacillota</taxon>
        <taxon>Bacilli</taxon>
        <taxon>Bacillales</taxon>
        <taxon>Bacillaceae</taxon>
        <taxon>Pontibacillus</taxon>
    </lineage>
</organism>
<accession>A0A6I5A3R2</accession>
<gene>
    <name evidence="3" type="ORF">GLW05_09275</name>
</gene>
<dbReference type="InterPro" id="IPR037187">
    <property type="entry name" value="DnaK_N"/>
</dbReference>
<dbReference type="RefSeq" id="WP_160850506.1">
    <property type="nucleotide sequence ID" value="NZ_WMEQ01000005.1"/>
</dbReference>
<evidence type="ECO:0000256" key="2">
    <source>
        <dbReference type="SAM" id="MobiDB-lite"/>
    </source>
</evidence>
<comment type="caution">
    <text evidence="3">The sequence shown here is derived from an EMBL/GenBank/DDBJ whole genome shotgun (WGS) entry which is preliminary data.</text>
</comment>
<feature type="compositionally biased region" description="Low complexity" evidence="2">
    <location>
        <begin position="33"/>
        <end position="45"/>
    </location>
</feature>
<dbReference type="PANTHER" id="PTHR33823:SF4">
    <property type="entry name" value="GENERAL STRESS PROTEIN 16O"/>
    <property type="match status" value="1"/>
</dbReference>